<dbReference type="EMBL" id="OZ021743">
    <property type="protein sequence ID" value="CAK9330009.1"/>
    <property type="molecule type" value="Genomic_DNA"/>
</dbReference>
<organism evidence="1 2">
    <name type="scientific">Citrullus colocynthis</name>
    <name type="common">colocynth</name>
    <dbReference type="NCBI Taxonomy" id="252529"/>
    <lineage>
        <taxon>Eukaryota</taxon>
        <taxon>Viridiplantae</taxon>
        <taxon>Streptophyta</taxon>
        <taxon>Embryophyta</taxon>
        <taxon>Tracheophyta</taxon>
        <taxon>Spermatophyta</taxon>
        <taxon>Magnoliopsida</taxon>
        <taxon>eudicotyledons</taxon>
        <taxon>Gunneridae</taxon>
        <taxon>Pentapetalae</taxon>
        <taxon>rosids</taxon>
        <taxon>fabids</taxon>
        <taxon>Cucurbitales</taxon>
        <taxon>Cucurbitaceae</taxon>
        <taxon>Benincaseae</taxon>
        <taxon>Citrullus</taxon>
    </lineage>
</organism>
<sequence length="147" mass="17108">MLPPTIEGNHRYVIVKSMTKLTLCAFHAYTRGRRHQKWWLRNAGEIRIPQITLLRAPIASPFASFPFHHHAPHLSNSTWLDISNLAVFCRQAKAFTLARTELGLKYFLCDKQKKKKGACFIFLSRRWKQTHLSPFSLISFFSSLYTT</sequence>
<reference evidence="1 2" key="1">
    <citation type="submission" date="2024-03" db="EMBL/GenBank/DDBJ databases">
        <authorList>
            <person name="Gkanogiannis A."/>
            <person name="Becerra Lopez-Lavalle L."/>
        </authorList>
    </citation>
    <scope>NUCLEOTIDE SEQUENCE [LARGE SCALE GENOMIC DNA]</scope>
</reference>
<gene>
    <name evidence="1" type="ORF">CITCOLO1_LOCUS22491</name>
</gene>
<accession>A0ABP0ZC21</accession>
<keyword evidence="2" id="KW-1185">Reference proteome</keyword>
<proteinExistence type="predicted"/>
<name>A0ABP0ZC21_9ROSI</name>
<dbReference type="Proteomes" id="UP001642487">
    <property type="component" value="Chromosome 9"/>
</dbReference>
<protein>
    <submittedName>
        <fullName evidence="1">Uncharacterized protein</fullName>
    </submittedName>
</protein>
<evidence type="ECO:0000313" key="2">
    <source>
        <dbReference type="Proteomes" id="UP001642487"/>
    </source>
</evidence>
<evidence type="ECO:0000313" key="1">
    <source>
        <dbReference type="EMBL" id="CAK9330009.1"/>
    </source>
</evidence>